<name>A0AC34G2Q7_9BILA</name>
<accession>A0AC34G2Q7</accession>
<proteinExistence type="predicted"/>
<dbReference type="WBParaSite" id="ES5_v2.g23932.t1">
    <property type="protein sequence ID" value="ES5_v2.g23932.t1"/>
    <property type="gene ID" value="ES5_v2.g23932"/>
</dbReference>
<reference evidence="2" key="1">
    <citation type="submission" date="2022-11" db="UniProtKB">
        <authorList>
            <consortium name="WormBaseParasite"/>
        </authorList>
    </citation>
    <scope>IDENTIFICATION</scope>
</reference>
<protein>
    <submittedName>
        <fullName evidence="2">Uncharacterized protein</fullName>
    </submittedName>
</protein>
<sequence length="103" mass="11612">MSERTRSAYVKSKRSAPPDIHDDGEETRKLPKDNDVPFVRLVPTQPYIPAPGAIALRDIKQMEMGVENTQEENSLKEKSGAASTRSSKSICYTVDIKNNWDKF</sequence>
<organism evidence="1 2">
    <name type="scientific">Panagrolaimus sp. ES5</name>
    <dbReference type="NCBI Taxonomy" id="591445"/>
    <lineage>
        <taxon>Eukaryota</taxon>
        <taxon>Metazoa</taxon>
        <taxon>Ecdysozoa</taxon>
        <taxon>Nematoda</taxon>
        <taxon>Chromadorea</taxon>
        <taxon>Rhabditida</taxon>
        <taxon>Tylenchina</taxon>
        <taxon>Panagrolaimomorpha</taxon>
        <taxon>Panagrolaimoidea</taxon>
        <taxon>Panagrolaimidae</taxon>
        <taxon>Panagrolaimus</taxon>
    </lineage>
</organism>
<dbReference type="Proteomes" id="UP000887579">
    <property type="component" value="Unplaced"/>
</dbReference>
<evidence type="ECO:0000313" key="1">
    <source>
        <dbReference type="Proteomes" id="UP000887579"/>
    </source>
</evidence>
<evidence type="ECO:0000313" key="2">
    <source>
        <dbReference type="WBParaSite" id="ES5_v2.g23932.t1"/>
    </source>
</evidence>